<keyword evidence="1" id="KW-0812">Transmembrane</keyword>
<reference evidence="2 3" key="1">
    <citation type="journal article" date="2018" name="Sci. Data">
        <title>The draft genome sequence of cork oak.</title>
        <authorList>
            <person name="Ramos A.M."/>
            <person name="Usie A."/>
            <person name="Barbosa P."/>
            <person name="Barros P.M."/>
            <person name="Capote T."/>
            <person name="Chaves I."/>
            <person name="Simoes F."/>
            <person name="Abreu I."/>
            <person name="Carrasquinho I."/>
            <person name="Faro C."/>
            <person name="Guimaraes J.B."/>
            <person name="Mendonca D."/>
            <person name="Nobrega F."/>
            <person name="Rodrigues L."/>
            <person name="Saibo N.J.M."/>
            <person name="Varela M.C."/>
            <person name="Egas C."/>
            <person name="Matos J."/>
            <person name="Miguel C.M."/>
            <person name="Oliveira M.M."/>
            <person name="Ricardo C.P."/>
            <person name="Goncalves S."/>
        </authorList>
    </citation>
    <scope>NUCLEOTIDE SEQUENCE [LARGE SCALE GENOMIC DNA]</scope>
    <source>
        <strain evidence="3">cv. HL8</strain>
    </source>
</reference>
<protein>
    <submittedName>
        <fullName evidence="2">Uncharacterized protein</fullName>
    </submittedName>
</protein>
<accession>A0AAW0KUV9</accession>
<gene>
    <name evidence="2" type="ORF">CFP56_013726</name>
</gene>
<keyword evidence="1" id="KW-0472">Membrane</keyword>
<name>A0AAW0KUV9_QUESU</name>
<evidence type="ECO:0000256" key="1">
    <source>
        <dbReference type="SAM" id="Phobius"/>
    </source>
</evidence>
<organism evidence="2 3">
    <name type="scientific">Quercus suber</name>
    <name type="common">Cork oak</name>
    <dbReference type="NCBI Taxonomy" id="58331"/>
    <lineage>
        <taxon>Eukaryota</taxon>
        <taxon>Viridiplantae</taxon>
        <taxon>Streptophyta</taxon>
        <taxon>Embryophyta</taxon>
        <taxon>Tracheophyta</taxon>
        <taxon>Spermatophyta</taxon>
        <taxon>Magnoliopsida</taxon>
        <taxon>eudicotyledons</taxon>
        <taxon>Gunneridae</taxon>
        <taxon>Pentapetalae</taxon>
        <taxon>rosids</taxon>
        <taxon>fabids</taxon>
        <taxon>Fagales</taxon>
        <taxon>Fagaceae</taxon>
        <taxon>Quercus</taxon>
    </lineage>
</organism>
<keyword evidence="3" id="KW-1185">Reference proteome</keyword>
<comment type="caution">
    <text evidence="2">The sequence shown here is derived from an EMBL/GenBank/DDBJ whole genome shotgun (WGS) entry which is preliminary data.</text>
</comment>
<evidence type="ECO:0000313" key="2">
    <source>
        <dbReference type="EMBL" id="KAK7842468.1"/>
    </source>
</evidence>
<dbReference type="EMBL" id="PKMF04000220">
    <property type="protein sequence ID" value="KAK7842468.1"/>
    <property type="molecule type" value="Genomic_DNA"/>
</dbReference>
<dbReference type="Proteomes" id="UP000237347">
    <property type="component" value="Unassembled WGS sequence"/>
</dbReference>
<evidence type="ECO:0000313" key="3">
    <source>
        <dbReference type="Proteomes" id="UP000237347"/>
    </source>
</evidence>
<proteinExistence type="predicted"/>
<feature type="transmembrane region" description="Helical" evidence="1">
    <location>
        <begin position="29"/>
        <end position="51"/>
    </location>
</feature>
<keyword evidence="1" id="KW-1133">Transmembrane helix</keyword>
<dbReference type="AlphaFoldDB" id="A0AAW0KUV9"/>
<sequence>MATTQKLPNKLEEILIQSQVTLDIILEEYVFLILFFLLVGMLLLVFPSDIFTASLKLQSLREGLAWLAYEGLNIGGERALTTLSSKEEKEFFLLRKNIDSFVPATTIHASKPST</sequence>